<evidence type="ECO:0000313" key="2">
    <source>
        <dbReference type="Proteomes" id="UP000242999"/>
    </source>
</evidence>
<protein>
    <submittedName>
        <fullName evidence="1">Uncharacterized protein</fullName>
    </submittedName>
</protein>
<dbReference type="EMBL" id="FNYH01000004">
    <property type="protein sequence ID" value="SEI56449.1"/>
    <property type="molecule type" value="Genomic_DNA"/>
</dbReference>
<evidence type="ECO:0000313" key="1">
    <source>
        <dbReference type="EMBL" id="SEI56449.1"/>
    </source>
</evidence>
<keyword evidence="2" id="KW-1185">Reference proteome</keyword>
<dbReference type="STRING" id="64971.SAMN05421831_104118"/>
<gene>
    <name evidence="1" type="ORF">SAMN05421831_104118</name>
</gene>
<reference evidence="2" key="1">
    <citation type="submission" date="2016-10" db="EMBL/GenBank/DDBJ databases">
        <authorList>
            <person name="Varghese N."/>
            <person name="Submissions S."/>
        </authorList>
    </citation>
    <scope>NUCLEOTIDE SEQUENCE [LARGE SCALE GENOMIC DNA]</scope>
    <source>
        <strain evidence="2">DSM 7165</strain>
    </source>
</reference>
<accession>A0A1H6RKZ5</accession>
<proteinExistence type="predicted"/>
<dbReference type="Proteomes" id="UP000242999">
    <property type="component" value="Unassembled WGS sequence"/>
</dbReference>
<name>A0A1H6RKZ5_9GAMM</name>
<sequence length="127" mass="14223">MKQAPHYLIQTLFSIFCLLLYPFSKEVQASGSDLGLVVRENVCAQGNLVIKTREGWFVGAQHAQGAYFYVGDVVTGTLTKEGTASVYQRGRDFVGQYRLLETQLSLRDAIYQVCDQVRLEISHAENS</sequence>
<dbReference type="RefSeq" id="WP_093308991.1">
    <property type="nucleotide sequence ID" value="NZ_FNYH01000004.1"/>
</dbReference>
<organism evidence="1 2">
    <name type="scientific">Allopseudospirillum japonicum</name>
    <dbReference type="NCBI Taxonomy" id="64971"/>
    <lineage>
        <taxon>Bacteria</taxon>
        <taxon>Pseudomonadati</taxon>
        <taxon>Pseudomonadota</taxon>
        <taxon>Gammaproteobacteria</taxon>
        <taxon>Oceanospirillales</taxon>
        <taxon>Oceanospirillaceae</taxon>
        <taxon>Allopseudospirillum</taxon>
    </lineage>
</organism>
<dbReference type="AlphaFoldDB" id="A0A1H6RKZ5"/>